<dbReference type="Proteomes" id="UP001230188">
    <property type="component" value="Unassembled WGS sequence"/>
</dbReference>
<keyword evidence="2" id="KW-0472">Membrane</keyword>
<feature type="transmembrane region" description="Helical" evidence="2">
    <location>
        <begin position="282"/>
        <end position="300"/>
    </location>
</feature>
<comment type="caution">
    <text evidence="3">The sequence shown here is derived from an EMBL/GenBank/DDBJ whole genome shotgun (WGS) entry which is preliminary data.</text>
</comment>
<name>A0AAD7XLP8_9STRA</name>
<feature type="transmembrane region" description="Helical" evidence="2">
    <location>
        <begin position="382"/>
        <end position="402"/>
    </location>
</feature>
<evidence type="ECO:0000313" key="3">
    <source>
        <dbReference type="EMBL" id="KAJ8609884.1"/>
    </source>
</evidence>
<feature type="compositionally biased region" description="Basic residues" evidence="1">
    <location>
        <begin position="526"/>
        <end position="538"/>
    </location>
</feature>
<sequence>MEQNSCYKETSSQRRRRSDLFGSFVGGKQQPTATFQTVYIAAASFFVAGVLEDAIDYTHREHNKFEDLMILIAHTIAVHLLCAVGCTYIHTHPGLSEDVSKKLRTPLAVLTGWMWKAVAGDLSNILIFSAPHTKWERCIFAYLYAIGVSIVAVTVAVHTSKIVPRSDDNVFWCTIKYVGALVGSSLVLPIAFIWDIAINYTVRAYCPEDLQKDMSIHLIMALRAMAIHLMLTTTAQSILNRRRRRAVPVIPDTRPRRLFRQNTFLTSARLMQEKRRVLEDKTLMYITAWGWWQVPVAIYSETPALTLNAKTAALVVIVACYFNACIFKTIREVSKPENAQGYVHTFFALTCASFDPQLGWAIVAAYTETVVDYNRPTAVKSILWIGVVVCILALFITLKVAANWRPLNRDKSDDGVHRADCDVVEKGTQVEVTFVKLQPSALNLTLPPEEDDVDVLEEDTKDEDVDGKGDDDHVKVDVDERVPELSSFARITTWVLDVSRLRWTEDANTAPNSSPASTSSSSSFGKKSKSSKGKKKKVRMLERKENAPKFEPIEPICQEHSEFE</sequence>
<proteinExistence type="predicted"/>
<feature type="compositionally biased region" description="Low complexity" evidence="1">
    <location>
        <begin position="508"/>
        <end position="525"/>
    </location>
</feature>
<keyword evidence="2" id="KW-1133">Transmembrane helix</keyword>
<feature type="region of interest" description="Disordered" evidence="1">
    <location>
        <begin position="507"/>
        <end position="564"/>
    </location>
</feature>
<feature type="transmembrane region" description="Helical" evidence="2">
    <location>
        <begin position="139"/>
        <end position="158"/>
    </location>
</feature>
<evidence type="ECO:0000256" key="2">
    <source>
        <dbReference type="SAM" id="Phobius"/>
    </source>
</evidence>
<dbReference type="AlphaFoldDB" id="A0AAD7XLP8"/>
<feature type="transmembrane region" description="Helical" evidence="2">
    <location>
        <begin position="342"/>
        <end position="362"/>
    </location>
</feature>
<evidence type="ECO:0000256" key="1">
    <source>
        <dbReference type="SAM" id="MobiDB-lite"/>
    </source>
</evidence>
<accession>A0AAD7XLP8</accession>
<feature type="transmembrane region" description="Helical" evidence="2">
    <location>
        <begin position="68"/>
        <end position="90"/>
    </location>
</feature>
<feature type="transmembrane region" description="Helical" evidence="2">
    <location>
        <begin position="170"/>
        <end position="194"/>
    </location>
</feature>
<keyword evidence="2" id="KW-0812">Transmembrane</keyword>
<keyword evidence="4" id="KW-1185">Reference proteome</keyword>
<gene>
    <name evidence="3" type="ORF">CTAYLR_007494</name>
</gene>
<dbReference type="EMBL" id="JAQMWT010000127">
    <property type="protein sequence ID" value="KAJ8609884.1"/>
    <property type="molecule type" value="Genomic_DNA"/>
</dbReference>
<evidence type="ECO:0000313" key="4">
    <source>
        <dbReference type="Proteomes" id="UP001230188"/>
    </source>
</evidence>
<feature type="transmembrane region" description="Helical" evidence="2">
    <location>
        <begin position="312"/>
        <end position="330"/>
    </location>
</feature>
<feature type="compositionally biased region" description="Basic and acidic residues" evidence="1">
    <location>
        <begin position="539"/>
        <end position="564"/>
    </location>
</feature>
<organism evidence="3 4">
    <name type="scientific">Chrysophaeum taylorii</name>
    <dbReference type="NCBI Taxonomy" id="2483200"/>
    <lineage>
        <taxon>Eukaryota</taxon>
        <taxon>Sar</taxon>
        <taxon>Stramenopiles</taxon>
        <taxon>Ochrophyta</taxon>
        <taxon>Pelagophyceae</taxon>
        <taxon>Pelagomonadales</taxon>
        <taxon>Pelagomonadaceae</taxon>
        <taxon>Chrysophaeum</taxon>
    </lineage>
</organism>
<feature type="non-terminal residue" evidence="3">
    <location>
        <position position="1"/>
    </location>
</feature>
<protein>
    <submittedName>
        <fullName evidence="3">Uncharacterized protein</fullName>
    </submittedName>
</protein>
<reference evidence="3" key="1">
    <citation type="submission" date="2023-01" db="EMBL/GenBank/DDBJ databases">
        <title>Metagenome sequencing of chrysophaentin producing Chrysophaeum taylorii.</title>
        <authorList>
            <person name="Davison J."/>
            <person name="Bewley C."/>
        </authorList>
    </citation>
    <scope>NUCLEOTIDE SEQUENCE</scope>
    <source>
        <strain evidence="3">NIES-1699</strain>
    </source>
</reference>